<dbReference type="CDD" id="cd18787">
    <property type="entry name" value="SF2_C_DEAD"/>
    <property type="match status" value="1"/>
</dbReference>
<dbReference type="PANTHER" id="PTHR47959">
    <property type="entry name" value="ATP-DEPENDENT RNA HELICASE RHLE-RELATED"/>
    <property type="match status" value="1"/>
</dbReference>
<keyword evidence="9" id="KW-0648">Protein biosynthesis</keyword>
<dbReference type="PROSITE" id="PS51195">
    <property type="entry name" value="Q_MOTIF"/>
    <property type="match status" value="1"/>
</dbReference>
<evidence type="ECO:0000256" key="8">
    <source>
        <dbReference type="ARBA" id="ARBA00022884"/>
    </source>
</evidence>
<dbReference type="Pfam" id="PF00271">
    <property type="entry name" value="Helicase_C"/>
    <property type="match status" value="1"/>
</dbReference>
<evidence type="ECO:0000256" key="2">
    <source>
        <dbReference type="ARBA" id="ARBA00012552"/>
    </source>
</evidence>
<dbReference type="PANTHER" id="PTHR47959:SF8">
    <property type="entry name" value="RNA HELICASE"/>
    <property type="match status" value="1"/>
</dbReference>
<reference evidence="22" key="1">
    <citation type="submission" date="2021-01" db="EMBL/GenBank/DDBJ databases">
        <authorList>
            <person name="Corre E."/>
            <person name="Pelletier E."/>
            <person name="Niang G."/>
            <person name="Scheremetjew M."/>
            <person name="Finn R."/>
            <person name="Kale V."/>
            <person name="Holt S."/>
            <person name="Cochrane G."/>
            <person name="Meng A."/>
            <person name="Brown T."/>
            <person name="Cohen L."/>
        </authorList>
    </citation>
    <scope>NUCLEOTIDE SEQUENCE</scope>
    <source>
        <strain evidence="22">CCMP1594</strain>
    </source>
</reference>
<dbReference type="GO" id="GO:0003723">
    <property type="term" value="F:RNA binding"/>
    <property type="evidence" value="ECO:0007669"/>
    <property type="project" value="UniProtKB-KW"/>
</dbReference>
<dbReference type="PROSITE" id="PS00039">
    <property type="entry name" value="DEAD_ATP_HELICASE"/>
    <property type="match status" value="1"/>
</dbReference>
<evidence type="ECO:0000259" key="21">
    <source>
        <dbReference type="PROSITE" id="PS51195"/>
    </source>
</evidence>
<evidence type="ECO:0000313" key="22">
    <source>
        <dbReference type="EMBL" id="CAE0813840.1"/>
    </source>
</evidence>
<evidence type="ECO:0000256" key="5">
    <source>
        <dbReference type="ARBA" id="ARBA00022801"/>
    </source>
</evidence>
<feature type="compositionally biased region" description="Basic and acidic residues" evidence="18">
    <location>
        <begin position="698"/>
        <end position="732"/>
    </location>
</feature>
<dbReference type="InterPro" id="IPR050079">
    <property type="entry name" value="DEAD_box_RNA_helicase"/>
</dbReference>
<dbReference type="GO" id="GO:0003743">
    <property type="term" value="F:translation initiation factor activity"/>
    <property type="evidence" value="ECO:0007669"/>
    <property type="project" value="UniProtKB-KW"/>
</dbReference>
<feature type="compositionally biased region" description="Basic residues" evidence="18">
    <location>
        <begin position="733"/>
        <end position="753"/>
    </location>
</feature>
<evidence type="ECO:0000256" key="1">
    <source>
        <dbReference type="ARBA" id="ARBA00010379"/>
    </source>
</evidence>
<evidence type="ECO:0000256" key="12">
    <source>
        <dbReference type="ARBA" id="ARBA00024769"/>
    </source>
</evidence>
<dbReference type="InterPro" id="IPR012541">
    <property type="entry name" value="DBP10_C"/>
</dbReference>
<feature type="short sequence motif" description="Q motif" evidence="16">
    <location>
        <begin position="1"/>
        <end position="24"/>
    </location>
</feature>
<protein>
    <recommendedName>
        <fullName evidence="11">Probable eukaryotic initiation factor 4A</fullName>
        <ecNumber evidence="2">3.6.4.13</ecNumber>
    </recommendedName>
    <alternativeName>
        <fullName evidence="14">ATP-dependent RNA helicase eIF4A</fullName>
    </alternativeName>
</protein>
<dbReference type="InterPro" id="IPR011545">
    <property type="entry name" value="DEAD/DEAH_box_helicase_dom"/>
</dbReference>
<evidence type="ECO:0000256" key="6">
    <source>
        <dbReference type="ARBA" id="ARBA00022806"/>
    </source>
</evidence>
<keyword evidence="5 17" id="KW-0378">Hydrolase</keyword>
<evidence type="ECO:0000256" key="16">
    <source>
        <dbReference type="PROSITE-ProRule" id="PRU00552"/>
    </source>
</evidence>
<feature type="domain" description="Helicase C-terminal" evidence="20">
    <location>
        <begin position="229"/>
        <end position="378"/>
    </location>
</feature>
<dbReference type="PROSITE" id="PS51194">
    <property type="entry name" value="HELICASE_CTER"/>
    <property type="match status" value="1"/>
</dbReference>
<dbReference type="AlphaFoldDB" id="A0A7S4D289"/>
<feature type="compositionally biased region" description="Basic and acidic residues" evidence="18">
    <location>
        <begin position="766"/>
        <end position="780"/>
    </location>
</feature>
<dbReference type="SMART" id="SM01123">
    <property type="entry name" value="DBP10CT"/>
    <property type="match status" value="1"/>
</dbReference>
<dbReference type="Pfam" id="PF08147">
    <property type="entry name" value="DBP10CT"/>
    <property type="match status" value="1"/>
</dbReference>
<dbReference type="PROSITE" id="PS51192">
    <property type="entry name" value="HELICASE_ATP_BIND_1"/>
    <property type="match status" value="1"/>
</dbReference>
<evidence type="ECO:0000256" key="3">
    <source>
        <dbReference type="ARBA" id="ARBA00022540"/>
    </source>
</evidence>
<evidence type="ECO:0000256" key="13">
    <source>
        <dbReference type="ARBA" id="ARBA00025917"/>
    </source>
</evidence>
<dbReference type="GO" id="GO:0016787">
    <property type="term" value="F:hydrolase activity"/>
    <property type="evidence" value="ECO:0007669"/>
    <property type="project" value="UniProtKB-KW"/>
</dbReference>
<evidence type="ECO:0000256" key="7">
    <source>
        <dbReference type="ARBA" id="ARBA00022840"/>
    </source>
</evidence>
<comment type="function">
    <text evidence="12">ATP-dependent RNA helicase which is a subunit of the eIF4F complex involved in cap recognition and is required for mRNA binding to ribosome. In the current model of translation initiation, eIF4A unwinds RNA secondary structures in the 5'-UTR of mRNAs which is necessary to allow efficient binding of the small ribosomal subunit, and subsequent scanning for the initiator codon.</text>
</comment>
<dbReference type="InterPro" id="IPR027417">
    <property type="entry name" value="P-loop_NTPase"/>
</dbReference>
<dbReference type="InterPro" id="IPR000629">
    <property type="entry name" value="RNA-helicase_DEAD-box_CS"/>
</dbReference>
<dbReference type="SUPFAM" id="SSF52540">
    <property type="entry name" value="P-loop containing nucleoside triphosphate hydrolases"/>
    <property type="match status" value="2"/>
</dbReference>
<dbReference type="InterPro" id="IPR014014">
    <property type="entry name" value="RNA_helicase_DEAD_Q_motif"/>
</dbReference>
<evidence type="ECO:0000256" key="10">
    <source>
        <dbReference type="ARBA" id="ARBA00024352"/>
    </source>
</evidence>
<proteinExistence type="inferred from homology"/>
<dbReference type="EMBL" id="HBJA01071103">
    <property type="protein sequence ID" value="CAE0813840.1"/>
    <property type="molecule type" value="Transcribed_RNA"/>
</dbReference>
<evidence type="ECO:0000256" key="11">
    <source>
        <dbReference type="ARBA" id="ARBA00024417"/>
    </source>
</evidence>
<evidence type="ECO:0000256" key="17">
    <source>
        <dbReference type="RuleBase" id="RU000492"/>
    </source>
</evidence>
<evidence type="ECO:0000256" key="14">
    <source>
        <dbReference type="ARBA" id="ARBA00030297"/>
    </source>
</evidence>
<dbReference type="GO" id="GO:0005730">
    <property type="term" value="C:nucleolus"/>
    <property type="evidence" value="ECO:0007669"/>
    <property type="project" value="UniProtKB-SubCell"/>
</dbReference>
<dbReference type="InterPro" id="IPR014001">
    <property type="entry name" value="Helicase_ATP-bd"/>
</dbReference>
<evidence type="ECO:0000256" key="18">
    <source>
        <dbReference type="SAM" id="MobiDB-lite"/>
    </source>
</evidence>
<name>A0A7S4D289_9EUGL</name>
<keyword evidence="6 17" id="KW-0347">Helicase</keyword>
<keyword evidence="4 17" id="KW-0547">Nucleotide-binding</keyword>
<dbReference type="SMART" id="SM00487">
    <property type="entry name" value="DEXDc"/>
    <property type="match status" value="1"/>
</dbReference>
<keyword evidence="3" id="KW-0396">Initiation factor</keyword>
<comment type="similarity">
    <text evidence="10">Belongs to the DEAD box helicase family. eIF4A subfamily.</text>
</comment>
<comment type="similarity">
    <text evidence="1">Belongs to the DEAD box helicase family. DDX54/DBP10 subfamily.</text>
</comment>
<comment type="subunit">
    <text evidence="13">eIF4F is a multi-subunit complex, the composition of which varies with external and internal environmental conditions. It is composed of at least EIF4A, EIF4E and EIF4G.</text>
</comment>
<feature type="region of interest" description="Disordered" evidence="18">
    <location>
        <begin position="689"/>
        <end position="787"/>
    </location>
</feature>
<dbReference type="Gene3D" id="3.40.50.300">
    <property type="entry name" value="P-loop containing nucleotide triphosphate hydrolases"/>
    <property type="match status" value="2"/>
</dbReference>
<feature type="domain" description="Helicase ATP-binding" evidence="19">
    <location>
        <begin position="27"/>
        <end position="199"/>
    </location>
</feature>
<accession>A0A7S4D289</accession>
<sequence length="787" mass="88436">MGLRKEALKGILKTGYTVPTPIQKKAIPLLLQGRDVLAMARTGSGKTAAFIIPILHKLAQHSPNVGARALVISPTRELALQTLRFFKQLSRGTNLRATIVAGGFSLDDQFADMSTNPDVIIATPGRLLHILDETKIKLKCMEYVVLDEADRLFEMGFAQQIVDILRRCPDHRQMALFSATLPGAVAEFSSAALHDPAMVRLDTDTRVSDTLKLAFFTVRNEQKYAATTYLLRNVIRFEKEPKENLTVVFVQTRHHAEFMAMVLKAQGYALSVIHGNMDQEARKNSIDDFRSRVTQLLVVTDVAARGLDIPLIANVINFSFPAQPKLFVHRVGRAGRQGRIGAAYSLISLDELPYLIDLHLFLGMPVRNTPAISFGNLTEDTDLDAGDAVEDDVAPPPKEHGYVGVMPEYLFQADAEAVERILTGIEAKDQFEVTLNAHKAYAKTRPLSSPESVRRCKYLMKKALQPHPMLKINEDEKTKAKMVEQLKGFKPSSTIFEVMGQEDIILPLGRDHAAKRKAQELEIIMPKPKKPKTGSLADDLANDIDEAKLPKTNAEKRKAFAGQLWMGQSTQEDQDYFVPYMKATDFVDRGYTISNKDATLDITPDNVDSLNAVKQVYAWDKKKKRYVKANLNELKQRGQIKRKNEAGVQIDFKKEKKFYEKWMAKTNLRIQEPGETEERDALRAGREVQKRFQQNEPTEDRPGTKSELKTLYDIKKKKETAQKQAQARDRNEARKKKQAKGGKGGKPKGKKFSAPRSQKFISLKSAARDGKGKPRFERNKGRAVGKK</sequence>
<dbReference type="SMART" id="SM00490">
    <property type="entry name" value="HELICc"/>
    <property type="match status" value="1"/>
</dbReference>
<keyword evidence="8" id="KW-0694">RNA-binding</keyword>
<comment type="catalytic activity">
    <reaction evidence="15">
        <text>ATP + H2O = ADP + phosphate + H(+)</text>
        <dbReference type="Rhea" id="RHEA:13065"/>
        <dbReference type="ChEBI" id="CHEBI:15377"/>
        <dbReference type="ChEBI" id="CHEBI:15378"/>
        <dbReference type="ChEBI" id="CHEBI:30616"/>
        <dbReference type="ChEBI" id="CHEBI:43474"/>
        <dbReference type="ChEBI" id="CHEBI:456216"/>
        <dbReference type="EC" id="3.6.4.13"/>
    </reaction>
</comment>
<dbReference type="GO" id="GO:0005524">
    <property type="term" value="F:ATP binding"/>
    <property type="evidence" value="ECO:0007669"/>
    <property type="project" value="UniProtKB-KW"/>
</dbReference>
<dbReference type="InterPro" id="IPR001650">
    <property type="entry name" value="Helicase_C-like"/>
</dbReference>
<dbReference type="EC" id="3.6.4.13" evidence="2"/>
<organism evidence="22">
    <name type="scientific">Eutreptiella gymnastica</name>
    <dbReference type="NCBI Taxonomy" id="73025"/>
    <lineage>
        <taxon>Eukaryota</taxon>
        <taxon>Discoba</taxon>
        <taxon>Euglenozoa</taxon>
        <taxon>Euglenida</taxon>
        <taxon>Spirocuta</taxon>
        <taxon>Euglenophyceae</taxon>
        <taxon>Eutreptiales</taxon>
        <taxon>Eutreptiaceae</taxon>
        <taxon>Eutreptiella</taxon>
    </lineage>
</organism>
<evidence type="ECO:0000256" key="15">
    <source>
        <dbReference type="ARBA" id="ARBA00047984"/>
    </source>
</evidence>
<dbReference type="GO" id="GO:0005829">
    <property type="term" value="C:cytosol"/>
    <property type="evidence" value="ECO:0007669"/>
    <property type="project" value="TreeGrafter"/>
</dbReference>
<gene>
    <name evidence="22" type="ORF">EGYM00163_LOCUS24991</name>
</gene>
<evidence type="ECO:0000256" key="9">
    <source>
        <dbReference type="ARBA" id="ARBA00022917"/>
    </source>
</evidence>
<dbReference type="Pfam" id="PF00270">
    <property type="entry name" value="DEAD"/>
    <property type="match status" value="1"/>
</dbReference>
<dbReference type="GO" id="GO:0003724">
    <property type="term" value="F:RNA helicase activity"/>
    <property type="evidence" value="ECO:0007669"/>
    <property type="project" value="UniProtKB-EC"/>
</dbReference>
<evidence type="ECO:0000256" key="4">
    <source>
        <dbReference type="ARBA" id="ARBA00022741"/>
    </source>
</evidence>
<evidence type="ECO:0000259" key="20">
    <source>
        <dbReference type="PROSITE" id="PS51194"/>
    </source>
</evidence>
<feature type="domain" description="DEAD-box RNA helicase Q" evidence="21">
    <location>
        <begin position="1"/>
        <end position="24"/>
    </location>
</feature>
<evidence type="ECO:0000259" key="19">
    <source>
        <dbReference type="PROSITE" id="PS51192"/>
    </source>
</evidence>
<keyword evidence="7 17" id="KW-0067">ATP-binding</keyword>